<accession>A0A2R6VY95</accession>
<dbReference type="OrthoDB" id="656626at2759"/>
<sequence length="101" mass="10582">MGKVLPVYASIIILLLFGRTAAEASDCADVDVKLKLMTCQAAVTGDHPPLPSAECCDNISHMSFGCLCSALSLNIFEGINKEAAISLPKNCKLSLPPGSQC</sequence>
<dbReference type="SMART" id="SM00499">
    <property type="entry name" value="AAI"/>
    <property type="match status" value="1"/>
</dbReference>
<gene>
    <name evidence="3" type="ORF">MARPO_0955s0001</name>
</gene>
<dbReference type="InterPro" id="IPR016140">
    <property type="entry name" value="Bifunc_inhib/LTP/seed_store"/>
</dbReference>
<organism evidence="3 4">
    <name type="scientific">Marchantia polymorpha</name>
    <name type="common">Common liverwort</name>
    <name type="synonym">Marchantia aquatica</name>
    <dbReference type="NCBI Taxonomy" id="3197"/>
    <lineage>
        <taxon>Eukaryota</taxon>
        <taxon>Viridiplantae</taxon>
        <taxon>Streptophyta</taxon>
        <taxon>Embryophyta</taxon>
        <taxon>Marchantiophyta</taxon>
        <taxon>Marchantiopsida</taxon>
        <taxon>Marchantiidae</taxon>
        <taxon>Marchantiales</taxon>
        <taxon>Marchantiaceae</taxon>
        <taxon>Marchantia</taxon>
    </lineage>
</organism>
<dbReference type="InterPro" id="IPR036312">
    <property type="entry name" value="Bifun_inhib/LTP/seed_sf"/>
</dbReference>
<dbReference type="Gramene" id="Mp3g22180.1">
    <property type="protein sequence ID" value="Mp3g22180.1.cds1"/>
    <property type="gene ID" value="Mp3g22180"/>
</dbReference>
<name>A0A2R6VY95_MARPO</name>
<evidence type="ECO:0000313" key="3">
    <source>
        <dbReference type="EMBL" id="PTQ26575.1"/>
    </source>
</evidence>
<keyword evidence="4" id="KW-1185">Reference proteome</keyword>
<dbReference type="GO" id="GO:0005504">
    <property type="term" value="F:fatty acid binding"/>
    <property type="evidence" value="ECO:0007669"/>
    <property type="project" value="InterPro"/>
</dbReference>
<dbReference type="Proteomes" id="UP000244005">
    <property type="component" value="Unassembled WGS sequence"/>
</dbReference>
<feature type="chain" id="PRO_5015308121" description="Bifunctional inhibitor/plant lipid transfer protein/seed storage helical domain-containing protein" evidence="1">
    <location>
        <begin position="23"/>
        <end position="101"/>
    </location>
</feature>
<evidence type="ECO:0000259" key="2">
    <source>
        <dbReference type="SMART" id="SM00499"/>
    </source>
</evidence>
<evidence type="ECO:0000256" key="1">
    <source>
        <dbReference type="SAM" id="SignalP"/>
    </source>
</evidence>
<protein>
    <recommendedName>
        <fullName evidence="2">Bifunctional inhibitor/plant lipid transfer protein/seed storage helical domain-containing protein</fullName>
    </recommendedName>
</protein>
<dbReference type="SUPFAM" id="SSF47699">
    <property type="entry name" value="Bifunctional inhibitor/lipid-transfer protein/seed storage 2S albumin"/>
    <property type="match status" value="1"/>
</dbReference>
<dbReference type="PANTHER" id="PTHR33122">
    <property type="entry name" value="LIPID BINDING PROTEIN-RELATED"/>
    <property type="match status" value="1"/>
</dbReference>
<dbReference type="EMBL" id="KZ773458">
    <property type="protein sequence ID" value="PTQ26575.1"/>
    <property type="molecule type" value="Genomic_DNA"/>
</dbReference>
<reference evidence="4" key="1">
    <citation type="journal article" date="2017" name="Cell">
        <title>Insights into land plant evolution garnered from the Marchantia polymorpha genome.</title>
        <authorList>
            <person name="Bowman J.L."/>
            <person name="Kohchi T."/>
            <person name="Yamato K.T."/>
            <person name="Jenkins J."/>
            <person name="Shu S."/>
            <person name="Ishizaki K."/>
            <person name="Yamaoka S."/>
            <person name="Nishihama R."/>
            <person name="Nakamura Y."/>
            <person name="Berger F."/>
            <person name="Adam C."/>
            <person name="Aki S.S."/>
            <person name="Althoff F."/>
            <person name="Araki T."/>
            <person name="Arteaga-Vazquez M.A."/>
            <person name="Balasubrmanian S."/>
            <person name="Barry K."/>
            <person name="Bauer D."/>
            <person name="Boehm C.R."/>
            <person name="Briginshaw L."/>
            <person name="Caballero-Perez J."/>
            <person name="Catarino B."/>
            <person name="Chen F."/>
            <person name="Chiyoda S."/>
            <person name="Chovatia M."/>
            <person name="Davies K.M."/>
            <person name="Delmans M."/>
            <person name="Demura T."/>
            <person name="Dierschke T."/>
            <person name="Dolan L."/>
            <person name="Dorantes-Acosta A.E."/>
            <person name="Eklund D.M."/>
            <person name="Florent S.N."/>
            <person name="Flores-Sandoval E."/>
            <person name="Fujiyama A."/>
            <person name="Fukuzawa H."/>
            <person name="Galik B."/>
            <person name="Grimanelli D."/>
            <person name="Grimwood J."/>
            <person name="Grossniklaus U."/>
            <person name="Hamada T."/>
            <person name="Haseloff J."/>
            <person name="Hetherington A.J."/>
            <person name="Higo A."/>
            <person name="Hirakawa Y."/>
            <person name="Hundley H.N."/>
            <person name="Ikeda Y."/>
            <person name="Inoue K."/>
            <person name="Inoue S.I."/>
            <person name="Ishida S."/>
            <person name="Jia Q."/>
            <person name="Kakita M."/>
            <person name="Kanazawa T."/>
            <person name="Kawai Y."/>
            <person name="Kawashima T."/>
            <person name="Kennedy M."/>
            <person name="Kinose K."/>
            <person name="Kinoshita T."/>
            <person name="Kohara Y."/>
            <person name="Koide E."/>
            <person name="Komatsu K."/>
            <person name="Kopischke S."/>
            <person name="Kubo M."/>
            <person name="Kyozuka J."/>
            <person name="Lagercrantz U."/>
            <person name="Lin S.S."/>
            <person name="Lindquist E."/>
            <person name="Lipzen A.M."/>
            <person name="Lu C.W."/>
            <person name="De Luna E."/>
            <person name="Martienssen R.A."/>
            <person name="Minamino N."/>
            <person name="Mizutani M."/>
            <person name="Mizutani M."/>
            <person name="Mochizuki N."/>
            <person name="Monte I."/>
            <person name="Mosher R."/>
            <person name="Nagasaki H."/>
            <person name="Nakagami H."/>
            <person name="Naramoto S."/>
            <person name="Nishitani K."/>
            <person name="Ohtani M."/>
            <person name="Okamoto T."/>
            <person name="Okumura M."/>
            <person name="Phillips J."/>
            <person name="Pollak B."/>
            <person name="Reinders A."/>
            <person name="Rovekamp M."/>
            <person name="Sano R."/>
            <person name="Sawa S."/>
            <person name="Schmid M.W."/>
            <person name="Shirakawa M."/>
            <person name="Solano R."/>
            <person name="Spunde A."/>
            <person name="Suetsugu N."/>
            <person name="Sugano S."/>
            <person name="Sugiyama A."/>
            <person name="Sun R."/>
            <person name="Suzuki Y."/>
            <person name="Takenaka M."/>
            <person name="Takezawa D."/>
            <person name="Tomogane H."/>
            <person name="Tsuzuki M."/>
            <person name="Ueda T."/>
            <person name="Umeda M."/>
            <person name="Ward J.M."/>
            <person name="Watanabe Y."/>
            <person name="Yazaki K."/>
            <person name="Yokoyama R."/>
            <person name="Yoshitake Y."/>
            <person name="Yotsui I."/>
            <person name="Zachgo S."/>
            <person name="Schmutz J."/>
        </authorList>
    </citation>
    <scope>NUCLEOTIDE SEQUENCE [LARGE SCALE GENOMIC DNA]</scope>
    <source>
        <strain evidence="4">Tak-1</strain>
    </source>
</reference>
<dbReference type="Pfam" id="PF00234">
    <property type="entry name" value="Tryp_alpha_amyl"/>
    <property type="match status" value="1"/>
</dbReference>
<dbReference type="Gene3D" id="1.10.110.10">
    <property type="entry name" value="Plant lipid-transfer and hydrophobic proteins"/>
    <property type="match status" value="1"/>
</dbReference>
<dbReference type="AlphaFoldDB" id="A0A2R6VY95"/>
<proteinExistence type="predicted"/>
<keyword evidence="1" id="KW-0732">Signal</keyword>
<dbReference type="GO" id="GO:0009627">
    <property type="term" value="P:systemic acquired resistance"/>
    <property type="evidence" value="ECO:0007669"/>
    <property type="project" value="InterPro"/>
</dbReference>
<feature type="signal peptide" evidence="1">
    <location>
        <begin position="1"/>
        <end position="22"/>
    </location>
</feature>
<dbReference type="InterPro" id="IPR039265">
    <property type="entry name" value="DIR1-like"/>
</dbReference>
<evidence type="ECO:0000313" key="4">
    <source>
        <dbReference type="Proteomes" id="UP000244005"/>
    </source>
</evidence>
<dbReference type="PANTHER" id="PTHR33122:SF13">
    <property type="entry name" value="BIFUNCTIONAL INHIBITOR_LIPID-TRANSFER PROTEIN_SEED STORAGE 2S ALBUMIN SUPERFAMILY PROTEIN"/>
    <property type="match status" value="1"/>
</dbReference>
<feature type="domain" description="Bifunctional inhibitor/plant lipid transfer protein/seed storage helical" evidence="2">
    <location>
        <begin position="27"/>
        <end position="101"/>
    </location>
</feature>